<proteinExistence type="predicted"/>
<feature type="compositionally biased region" description="Gly residues" evidence="1">
    <location>
        <begin position="287"/>
        <end position="306"/>
    </location>
</feature>
<reference evidence="3 4" key="1">
    <citation type="submission" date="2017-08" db="EMBL/GenBank/DDBJ databases">
        <title>Acidophilic green algal genome provides insights into adaptation to an acidic environment.</title>
        <authorList>
            <person name="Hirooka S."/>
            <person name="Hirose Y."/>
            <person name="Kanesaki Y."/>
            <person name="Higuchi S."/>
            <person name="Fujiwara T."/>
            <person name="Onuma R."/>
            <person name="Era A."/>
            <person name="Ohbayashi R."/>
            <person name="Uzuka A."/>
            <person name="Nozaki H."/>
            <person name="Yoshikawa H."/>
            <person name="Miyagishima S.Y."/>
        </authorList>
    </citation>
    <scope>NUCLEOTIDE SEQUENCE [LARGE SCALE GENOMIC DNA]</scope>
    <source>
        <strain evidence="3 4">NIES-2499</strain>
    </source>
</reference>
<gene>
    <name evidence="3" type="ORF">CEUSTIGMA_g6151.t1</name>
</gene>
<dbReference type="AlphaFoldDB" id="A0A250X6K5"/>
<accession>A0A250X6K5</accession>
<dbReference type="OrthoDB" id="549568at2759"/>
<dbReference type="GO" id="GO:0005509">
    <property type="term" value="F:calcium ion binding"/>
    <property type="evidence" value="ECO:0007669"/>
    <property type="project" value="InterPro"/>
</dbReference>
<feature type="compositionally biased region" description="Gly residues" evidence="1">
    <location>
        <begin position="322"/>
        <end position="331"/>
    </location>
</feature>
<dbReference type="InterPro" id="IPR011992">
    <property type="entry name" value="EF-hand-dom_pair"/>
</dbReference>
<dbReference type="Gene3D" id="1.10.238.10">
    <property type="entry name" value="EF-hand"/>
    <property type="match status" value="1"/>
</dbReference>
<dbReference type="Pfam" id="PF13499">
    <property type="entry name" value="EF-hand_7"/>
    <property type="match status" value="1"/>
</dbReference>
<dbReference type="Proteomes" id="UP000232323">
    <property type="component" value="Unassembled WGS sequence"/>
</dbReference>
<evidence type="ECO:0000313" key="4">
    <source>
        <dbReference type="Proteomes" id="UP000232323"/>
    </source>
</evidence>
<dbReference type="SMART" id="SM00054">
    <property type="entry name" value="EFh"/>
    <property type="match status" value="2"/>
</dbReference>
<feature type="domain" description="EF-hand" evidence="2">
    <location>
        <begin position="548"/>
        <end position="583"/>
    </location>
</feature>
<evidence type="ECO:0000313" key="3">
    <source>
        <dbReference type="EMBL" id="GAX78713.1"/>
    </source>
</evidence>
<evidence type="ECO:0000259" key="2">
    <source>
        <dbReference type="PROSITE" id="PS50222"/>
    </source>
</evidence>
<name>A0A250X6K5_9CHLO</name>
<organism evidence="3 4">
    <name type="scientific">Chlamydomonas eustigma</name>
    <dbReference type="NCBI Taxonomy" id="1157962"/>
    <lineage>
        <taxon>Eukaryota</taxon>
        <taxon>Viridiplantae</taxon>
        <taxon>Chlorophyta</taxon>
        <taxon>core chlorophytes</taxon>
        <taxon>Chlorophyceae</taxon>
        <taxon>CS clade</taxon>
        <taxon>Chlamydomonadales</taxon>
        <taxon>Chlamydomonadaceae</taxon>
        <taxon>Chlamydomonas</taxon>
    </lineage>
</organism>
<feature type="region of interest" description="Disordered" evidence="1">
    <location>
        <begin position="148"/>
        <end position="200"/>
    </location>
</feature>
<dbReference type="InterPro" id="IPR002048">
    <property type="entry name" value="EF_hand_dom"/>
</dbReference>
<dbReference type="EMBL" id="BEGY01000035">
    <property type="protein sequence ID" value="GAX78713.1"/>
    <property type="molecule type" value="Genomic_DNA"/>
</dbReference>
<dbReference type="PROSITE" id="PS50222">
    <property type="entry name" value="EF_HAND_2"/>
    <property type="match status" value="1"/>
</dbReference>
<protein>
    <recommendedName>
        <fullName evidence="2">EF-hand domain-containing protein</fullName>
    </recommendedName>
</protein>
<feature type="region of interest" description="Disordered" evidence="1">
    <location>
        <begin position="240"/>
        <end position="338"/>
    </location>
</feature>
<evidence type="ECO:0000256" key="1">
    <source>
        <dbReference type="SAM" id="MobiDB-lite"/>
    </source>
</evidence>
<dbReference type="SUPFAM" id="SSF47473">
    <property type="entry name" value="EF-hand"/>
    <property type="match status" value="1"/>
</dbReference>
<comment type="caution">
    <text evidence="3">The sequence shown here is derived from an EMBL/GenBank/DDBJ whole genome shotgun (WGS) entry which is preliminary data.</text>
</comment>
<dbReference type="CDD" id="cd00051">
    <property type="entry name" value="EFh"/>
    <property type="match status" value="1"/>
</dbReference>
<feature type="region of interest" description="Disordered" evidence="1">
    <location>
        <begin position="73"/>
        <end position="93"/>
    </location>
</feature>
<sequence>MMKDAVTDGPGRPTTAFQQFIKNKRDGIQTPPQGATLQFGPVEPVFIHTVPHPDIISPASTVGHVGIGQTGLLHQGKRSRTPNVQAPSTPPAVHTMPGQLDLGELAAAASSLAVAAKALATAPRIDSRFSKSYQNLASAAAELAQDAARSAAQSPSHHPFTAAAALPPSKAPESGAGSRRQGPAPVTADGGSTMLPFQAHLSGSSFKGPVTPVKSGLPPHRPFVNAPKFPPYNPLIHLRTSELAPPGTPGAGRQLSRGGGTPGSSAGLRPSTSNPITHEIHTFEGPMLGGGRPGSRLGSGAGGRGRAYGTSADSPWSEGPAEGAGGGGGAASGRAGDRGSRRAQVLVVDQHLAGGAAASSNGCSVRINGSGAEVSPMEFILDHPERVRLEKWPPSSPFHEDDVDVDNLALRYNDAVNRIREKILLKELPLVMLTFKKVDPGQSGWLDRGSFRSLLKTLDFGVGDMEDKVIDLVLDDVGGYGAPQINYTDFVGKMRHNKVPLATYNAKLRHRTLGNVEQPFGASTMSAPWGTSEDQVGNEMALNQLMEGEIDEFRRAFQRVDDDQDGAVTYEQFMAALKSVGQSRDLKYSDYYLQCLFREADKSFTRKVNYEELLSSNPGPPEFSKPKMLRSSQLAPPWEWKPNGVVQQILDMNLHRGPLPHSTAAGALLASSVNTLQRLGTAQAAVGRATQFLRT</sequence>
<keyword evidence="4" id="KW-1185">Reference proteome</keyword>